<evidence type="ECO:0000313" key="4">
    <source>
        <dbReference type="Proteomes" id="UP000012960"/>
    </source>
</evidence>
<gene>
    <name evidence="2" type="ORF">GSMUA_192540.1</name>
</gene>
<evidence type="ECO:0000313" key="2">
    <source>
        <dbReference type="EMBL" id="CAG1851312.1"/>
    </source>
</evidence>
<dbReference type="AlphaFoldDB" id="A0A804IGE4"/>
<feature type="compositionally biased region" description="Basic and acidic residues" evidence="1">
    <location>
        <begin position="53"/>
        <end position="67"/>
    </location>
</feature>
<evidence type="ECO:0000313" key="3">
    <source>
        <dbReference type="EnsemblPlants" id="Ma03_p26050.1"/>
    </source>
</evidence>
<dbReference type="InParanoid" id="A0A804IGE4"/>
<dbReference type="EnsemblPlants" id="Ma03_t26050.1">
    <property type="protein sequence ID" value="Ma03_p26050.1"/>
    <property type="gene ID" value="Ma03_g26050"/>
</dbReference>
<keyword evidence="4" id="KW-1185">Reference proteome</keyword>
<proteinExistence type="predicted"/>
<dbReference type="EMBL" id="HG996468">
    <property type="protein sequence ID" value="CAG1851312.1"/>
    <property type="molecule type" value="Genomic_DNA"/>
</dbReference>
<feature type="region of interest" description="Disordered" evidence="1">
    <location>
        <begin position="1"/>
        <end position="67"/>
    </location>
</feature>
<reference evidence="2" key="1">
    <citation type="submission" date="2021-03" db="EMBL/GenBank/DDBJ databases">
        <authorList>
            <consortium name="Genoscope - CEA"/>
            <person name="William W."/>
        </authorList>
    </citation>
    <scope>NUCLEOTIDE SEQUENCE</scope>
    <source>
        <strain evidence="2">Doubled-haploid Pahang</strain>
    </source>
</reference>
<organism evidence="3 4">
    <name type="scientific">Musa acuminata subsp. malaccensis</name>
    <name type="common">Wild banana</name>
    <name type="synonym">Musa malaccensis</name>
    <dbReference type="NCBI Taxonomy" id="214687"/>
    <lineage>
        <taxon>Eukaryota</taxon>
        <taxon>Viridiplantae</taxon>
        <taxon>Streptophyta</taxon>
        <taxon>Embryophyta</taxon>
        <taxon>Tracheophyta</taxon>
        <taxon>Spermatophyta</taxon>
        <taxon>Magnoliopsida</taxon>
        <taxon>Liliopsida</taxon>
        <taxon>Zingiberales</taxon>
        <taxon>Musaceae</taxon>
        <taxon>Musa</taxon>
    </lineage>
</organism>
<accession>A0A804IGE4</accession>
<dbReference type="Gramene" id="Ma03_t26050.1">
    <property type="protein sequence ID" value="Ma03_p26050.1"/>
    <property type="gene ID" value="Ma03_g26050"/>
</dbReference>
<sequence>MTSATSRRWSSRATWWRHRSTTTPTSPTTSPTHSGRTPPSPAPSTAASNAILQHRDDGHGRGFEELH</sequence>
<feature type="compositionally biased region" description="Low complexity" evidence="1">
    <location>
        <begin position="1"/>
        <end position="14"/>
    </location>
</feature>
<reference evidence="3" key="2">
    <citation type="submission" date="2021-05" db="UniProtKB">
        <authorList>
            <consortium name="EnsemblPlants"/>
        </authorList>
    </citation>
    <scope>IDENTIFICATION</scope>
    <source>
        <strain evidence="3">subsp. malaccensis</strain>
    </source>
</reference>
<protein>
    <submittedName>
        <fullName evidence="2">(wild Malaysian banana) hypothetical protein</fullName>
    </submittedName>
</protein>
<name>A0A804IGE4_MUSAM</name>
<evidence type="ECO:0000256" key="1">
    <source>
        <dbReference type="SAM" id="MobiDB-lite"/>
    </source>
</evidence>
<dbReference type="Proteomes" id="UP000012960">
    <property type="component" value="Unplaced"/>
</dbReference>
<feature type="compositionally biased region" description="Low complexity" evidence="1">
    <location>
        <begin position="21"/>
        <end position="48"/>
    </location>
</feature>